<feature type="transmembrane region" description="Helical" evidence="8">
    <location>
        <begin position="320"/>
        <end position="344"/>
    </location>
</feature>
<comment type="similarity">
    <text evidence="2">Belongs to the tellurite-resistance/dicarboxylate transporter (TDT) family.</text>
</comment>
<keyword evidence="5 8" id="KW-0812">Transmembrane</keyword>
<dbReference type="GO" id="GO:0000319">
    <property type="term" value="F:sulfite transmembrane transporter activity"/>
    <property type="evidence" value="ECO:0007669"/>
    <property type="project" value="TreeGrafter"/>
</dbReference>
<evidence type="ECO:0000256" key="8">
    <source>
        <dbReference type="SAM" id="Phobius"/>
    </source>
</evidence>
<proteinExistence type="inferred from homology"/>
<evidence type="ECO:0000313" key="9">
    <source>
        <dbReference type="EMBL" id="CAB1275525.1"/>
    </source>
</evidence>
<gene>
    <name evidence="9" type="ORF">NSCAC_0709</name>
</gene>
<feature type="transmembrane region" description="Helical" evidence="8">
    <location>
        <begin position="257"/>
        <end position="280"/>
    </location>
</feature>
<evidence type="ECO:0000256" key="3">
    <source>
        <dbReference type="ARBA" id="ARBA00022448"/>
    </source>
</evidence>
<dbReference type="AlphaFoldDB" id="A0A7G1Q966"/>
<dbReference type="CDD" id="cd09319">
    <property type="entry name" value="TDT_like_1"/>
    <property type="match status" value="1"/>
</dbReference>
<keyword evidence="10" id="KW-1185">Reference proteome</keyword>
<protein>
    <submittedName>
        <fullName evidence="9">Putative C4-dicarboxylate transporter protein</fullName>
    </submittedName>
</protein>
<feature type="transmembrane region" description="Helical" evidence="8">
    <location>
        <begin position="292"/>
        <end position="314"/>
    </location>
</feature>
<feature type="transmembrane region" description="Helical" evidence="8">
    <location>
        <begin position="109"/>
        <end position="133"/>
    </location>
</feature>
<evidence type="ECO:0000256" key="1">
    <source>
        <dbReference type="ARBA" id="ARBA00004651"/>
    </source>
</evidence>
<keyword evidence="4" id="KW-1003">Cell membrane</keyword>
<evidence type="ECO:0000256" key="4">
    <source>
        <dbReference type="ARBA" id="ARBA00022475"/>
    </source>
</evidence>
<dbReference type="PANTHER" id="PTHR31686:SF1">
    <property type="entry name" value="SULFITE EFFLUX PUMP SSU1"/>
    <property type="match status" value="1"/>
</dbReference>
<name>A0A7G1Q966_9GAMM</name>
<dbReference type="InterPro" id="IPR051629">
    <property type="entry name" value="Sulfite_efflux_TDT"/>
</dbReference>
<accession>A0A7G1Q966</accession>
<dbReference type="Proteomes" id="UP000516072">
    <property type="component" value="Chromosome"/>
</dbReference>
<evidence type="ECO:0000256" key="5">
    <source>
        <dbReference type="ARBA" id="ARBA00022692"/>
    </source>
</evidence>
<evidence type="ECO:0000256" key="7">
    <source>
        <dbReference type="ARBA" id="ARBA00023136"/>
    </source>
</evidence>
<dbReference type="InterPro" id="IPR004695">
    <property type="entry name" value="SLAC1/Mae1/Ssu1/TehA"/>
</dbReference>
<dbReference type="RefSeq" id="WP_197745031.1">
    <property type="nucleotide sequence ID" value="NZ_LR778175.1"/>
</dbReference>
<evidence type="ECO:0000256" key="6">
    <source>
        <dbReference type="ARBA" id="ARBA00022989"/>
    </source>
</evidence>
<feature type="transmembrane region" description="Helical" evidence="8">
    <location>
        <begin position="21"/>
        <end position="38"/>
    </location>
</feature>
<organism evidence="9 10">
    <name type="scientific">Candidatus Nitrosacidococcus tergens</name>
    <dbReference type="NCBI Taxonomy" id="553981"/>
    <lineage>
        <taxon>Bacteria</taxon>
        <taxon>Pseudomonadati</taxon>
        <taxon>Pseudomonadota</taxon>
        <taxon>Gammaproteobacteria</taxon>
        <taxon>Chromatiales</taxon>
        <taxon>Chromatiaceae</taxon>
        <taxon>Candidatus Nitrosacidococcus</taxon>
    </lineage>
</organism>
<dbReference type="PANTHER" id="PTHR31686">
    <property type="match status" value="1"/>
</dbReference>
<keyword evidence="7 8" id="KW-0472">Membrane</keyword>
<feature type="transmembrane region" description="Helical" evidence="8">
    <location>
        <begin position="85"/>
        <end position="103"/>
    </location>
</feature>
<sequence length="352" mass="40229">MINKKIFLEKLAEDIYHLPPGYFALVMATGIVSIAAHNLGSDKIAYPLFGINVIAYISLWLLNLRRFILYPKAMLADFLSYHTGPTFFTLPAASCVLGSQSILLTSQTIIGEILLAVGIISWLGIMYGFFYGMTITPKKPSLEEGLVGAWSLPIVSTFSIAITTTLLAVHLSEIKEDFLFISLIFFLIGSVLYIFIISLMFYRFFFFRFSPAILTPPYWINMGVEAIATLAGAILILNKQYWGFLEEILPFLKGVTLAFWAMSNWWFPLLLLLGIWRHMVHQIPILRYNMQYWSMVFPLGMYTNCTFQLGKIIPLDLIKFIPFISIIFALTAWILVFIGLCHYLKRHYINFT</sequence>
<dbReference type="InterPro" id="IPR038665">
    <property type="entry name" value="Voltage-dep_anion_channel_sf"/>
</dbReference>
<feature type="transmembrane region" description="Helical" evidence="8">
    <location>
        <begin position="145"/>
        <end position="172"/>
    </location>
</feature>
<reference evidence="9 10" key="1">
    <citation type="submission" date="2020-03" db="EMBL/GenBank/DDBJ databases">
        <authorList>
            <person name="Picone N."/>
        </authorList>
    </citation>
    <scope>NUCLEOTIDE SEQUENCE [LARGE SCALE GENOMIC DNA]</scope>
    <source>
        <strain evidence="9">NSCAC1</strain>
    </source>
</reference>
<dbReference type="Pfam" id="PF03595">
    <property type="entry name" value="SLAC1"/>
    <property type="match status" value="1"/>
</dbReference>
<feature type="transmembrane region" description="Helical" evidence="8">
    <location>
        <begin position="44"/>
        <end position="64"/>
    </location>
</feature>
<evidence type="ECO:0000256" key="2">
    <source>
        <dbReference type="ARBA" id="ARBA00008566"/>
    </source>
</evidence>
<dbReference type="EMBL" id="LR778175">
    <property type="protein sequence ID" value="CAB1275525.1"/>
    <property type="molecule type" value="Genomic_DNA"/>
</dbReference>
<keyword evidence="6 8" id="KW-1133">Transmembrane helix</keyword>
<dbReference type="GO" id="GO:0005886">
    <property type="term" value="C:plasma membrane"/>
    <property type="evidence" value="ECO:0007669"/>
    <property type="project" value="UniProtKB-SubCell"/>
</dbReference>
<dbReference type="Gene3D" id="1.50.10.150">
    <property type="entry name" value="Voltage-dependent anion channel"/>
    <property type="match status" value="1"/>
</dbReference>
<feature type="transmembrane region" description="Helical" evidence="8">
    <location>
        <begin position="178"/>
        <end position="206"/>
    </location>
</feature>
<comment type="subcellular location">
    <subcellularLocation>
        <location evidence="1">Cell membrane</location>
        <topology evidence="1">Multi-pass membrane protein</topology>
    </subcellularLocation>
</comment>
<keyword evidence="3" id="KW-0813">Transport</keyword>
<dbReference type="KEGG" id="ntg:NSCAC_0709"/>
<evidence type="ECO:0000313" key="10">
    <source>
        <dbReference type="Proteomes" id="UP000516072"/>
    </source>
</evidence>